<proteinExistence type="predicted"/>
<dbReference type="Proteomes" id="UP000820977">
    <property type="component" value="Unassembled WGS sequence"/>
</dbReference>
<organism evidence="1 2">
    <name type="scientific">Xylanibacter caecicola</name>
    <dbReference type="NCBI Taxonomy" id="2736294"/>
    <lineage>
        <taxon>Bacteria</taxon>
        <taxon>Pseudomonadati</taxon>
        <taxon>Bacteroidota</taxon>
        <taxon>Bacteroidia</taxon>
        <taxon>Bacteroidales</taxon>
        <taxon>Prevotellaceae</taxon>
        <taxon>Xylanibacter</taxon>
    </lineage>
</organism>
<name>A0ABX2B484_9BACT</name>
<keyword evidence="2" id="KW-1185">Reference proteome</keyword>
<dbReference type="RefSeq" id="WP_172345550.1">
    <property type="nucleotide sequence ID" value="NZ_CATJFF010000041.1"/>
</dbReference>
<evidence type="ECO:0000313" key="2">
    <source>
        <dbReference type="Proteomes" id="UP000820977"/>
    </source>
</evidence>
<reference evidence="1 2" key="1">
    <citation type="submission" date="2020-05" db="EMBL/GenBank/DDBJ databases">
        <title>Distinct polysaccharide utilization as determinants for interspecies competition between intestinal Prevotella spp.</title>
        <authorList>
            <person name="Galvez E.J.C."/>
            <person name="Iljazovic A."/>
            <person name="Strowig T."/>
        </authorList>
    </citation>
    <scope>NUCLEOTIDE SEQUENCE [LARGE SCALE GENOMIC DNA]</scope>
    <source>
        <strain evidence="1 2">PCHR</strain>
    </source>
</reference>
<dbReference type="InterPro" id="IPR027417">
    <property type="entry name" value="P-loop_NTPase"/>
</dbReference>
<gene>
    <name evidence="1" type="ORF">HPS54_11285</name>
</gene>
<dbReference type="SUPFAM" id="SSF52540">
    <property type="entry name" value="P-loop containing nucleoside triphosphate hydrolases"/>
    <property type="match status" value="1"/>
</dbReference>
<dbReference type="EMBL" id="JABKKJ010000027">
    <property type="protein sequence ID" value="NPE26083.1"/>
    <property type="molecule type" value="Genomic_DNA"/>
</dbReference>
<protein>
    <submittedName>
        <fullName evidence="1">Uncharacterized protein</fullName>
    </submittedName>
</protein>
<accession>A0ABX2B484</accession>
<dbReference type="Gene3D" id="3.40.50.300">
    <property type="entry name" value="P-loop containing nucleotide triphosphate hydrolases"/>
    <property type="match status" value="1"/>
</dbReference>
<sequence>MPTIVTGGDNPLNFTAKENLSQNVTSETVVNPQETVAVPKTATPTIVNQQVPIVIFVGPAASGKSMILVRLAKYLHHNGYTVKTDPTFLDTPEYQEHCEKFNDALATTTALDGTVKFLLVNVYKDGREIAKLLEAPGEDFYTTDVEKIKMGANNNVEPYLATIITSNNPKSYVVLLDLDSEISYRNNGYHRESYERRFLNNFYPAIDKKRDRIILLYNKIDKTMFGSINGCDDVKGARDDAKIYYKQLFSTMRIKKFGGFLTVDNFTFKTFCTGMFAKQTDSFGGTYKTYNIASDTYPQELWKEIIRRF</sequence>
<evidence type="ECO:0000313" key="1">
    <source>
        <dbReference type="EMBL" id="NPE26083.1"/>
    </source>
</evidence>
<comment type="caution">
    <text evidence="1">The sequence shown here is derived from an EMBL/GenBank/DDBJ whole genome shotgun (WGS) entry which is preliminary data.</text>
</comment>